<reference evidence="7" key="1">
    <citation type="submission" date="2021-04" db="EMBL/GenBank/DDBJ databases">
        <title>Phycicoccus avicenniae sp. nov., a novel endophytic actinomycetes isolated from branch of Avicennia mariana.</title>
        <authorList>
            <person name="Tuo L."/>
        </authorList>
    </citation>
    <scope>NUCLEOTIDE SEQUENCE</scope>
    <source>
        <strain evidence="7">BSK3Z-2</strain>
    </source>
</reference>
<feature type="transmembrane region" description="Helical" evidence="5">
    <location>
        <begin position="150"/>
        <end position="168"/>
    </location>
</feature>
<evidence type="ECO:0000313" key="7">
    <source>
        <dbReference type="EMBL" id="MBR7743026.1"/>
    </source>
</evidence>
<organism evidence="7 8">
    <name type="scientific">Phycicoccus avicenniae</name>
    <dbReference type="NCBI Taxonomy" id="2828860"/>
    <lineage>
        <taxon>Bacteria</taxon>
        <taxon>Bacillati</taxon>
        <taxon>Actinomycetota</taxon>
        <taxon>Actinomycetes</taxon>
        <taxon>Micrococcales</taxon>
        <taxon>Intrasporangiaceae</taxon>
        <taxon>Phycicoccus</taxon>
    </lineage>
</organism>
<name>A0A941D7G7_9MICO</name>
<dbReference type="PROSITE" id="PS00216">
    <property type="entry name" value="SUGAR_TRANSPORT_1"/>
    <property type="match status" value="1"/>
</dbReference>
<feature type="transmembrane region" description="Helical" evidence="5">
    <location>
        <begin position="180"/>
        <end position="199"/>
    </location>
</feature>
<comment type="caution">
    <text evidence="7">The sequence shown here is derived from an EMBL/GenBank/DDBJ whole genome shotgun (WGS) entry which is preliminary data.</text>
</comment>
<feature type="transmembrane region" description="Helical" evidence="5">
    <location>
        <begin position="51"/>
        <end position="69"/>
    </location>
</feature>
<dbReference type="Proteomes" id="UP000677016">
    <property type="component" value="Unassembled WGS sequence"/>
</dbReference>
<dbReference type="InterPro" id="IPR020846">
    <property type="entry name" value="MFS_dom"/>
</dbReference>
<comment type="subcellular location">
    <subcellularLocation>
        <location evidence="1">Cell membrane</location>
        <topology evidence="1">Multi-pass membrane protein</topology>
    </subcellularLocation>
</comment>
<dbReference type="Gene3D" id="1.20.1250.20">
    <property type="entry name" value="MFS general substrate transporter like domains"/>
    <property type="match status" value="1"/>
</dbReference>
<proteinExistence type="predicted"/>
<dbReference type="PANTHER" id="PTHR23530">
    <property type="entry name" value="TRANSPORT PROTEIN-RELATED"/>
    <property type="match status" value="1"/>
</dbReference>
<dbReference type="Pfam" id="PF07690">
    <property type="entry name" value="MFS_1"/>
    <property type="match status" value="1"/>
</dbReference>
<dbReference type="EMBL" id="JAGSNF010000008">
    <property type="protein sequence ID" value="MBR7743026.1"/>
    <property type="molecule type" value="Genomic_DNA"/>
</dbReference>
<dbReference type="AlphaFoldDB" id="A0A941D7G7"/>
<sequence length="430" mass="44245">MTSPTTTAPLTATAARRILLLLTVTRWFPVGLVIGVLTLLPLERGVSLSQLGIILSAQGFVVLALELPTGGFADALGRRPVLVAATLVALASAVLFVTAQTVAAFVVAMLLQGVYRALDSGPLESWYVDTAQADDPDVEVERGLAHAGTALGLAIAGGALVSGGLIAWDPLPFLTALETPYWLSIVFIAANIVATAVLLKEPVTHVDSTGWHRAVASAKEAPRVVTGGLGMLRTNRVLLALVGVEVFWSVGMISFETLMPVRLSELVGGEAQAGAIMGPVSAAAWGLFAAGSAGAAMLARRVGVAWTAIVSRAAQGLFVVVMALMTGPVGLVTAFFVVYTLHGTAGPVHATLIHRQAEAGNRTTLLSMNSMVAGACYSVGLLLLGPLAEGTSTALAIGVAGGFSVLGALLYRPALRDERRRGTDTGEVVA</sequence>
<dbReference type="InterPro" id="IPR036259">
    <property type="entry name" value="MFS_trans_sf"/>
</dbReference>
<keyword evidence="2 5" id="KW-0812">Transmembrane</keyword>
<dbReference type="PROSITE" id="PS50850">
    <property type="entry name" value="MFS"/>
    <property type="match status" value="1"/>
</dbReference>
<dbReference type="PANTHER" id="PTHR23530:SF1">
    <property type="entry name" value="PERMEASE, MAJOR FACILITATOR SUPERFAMILY-RELATED"/>
    <property type="match status" value="1"/>
</dbReference>
<keyword evidence="3 5" id="KW-1133">Transmembrane helix</keyword>
<dbReference type="RefSeq" id="WP_211602285.1">
    <property type="nucleotide sequence ID" value="NZ_JAGSNF010000008.1"/>
</dbReference>
<dbReference type="GO" id="GO:0022857">
    <property type="term" value="F:transmembrane transporter activity"/>
    <property type="evidence" value="ECO:0007669"/>
    <property type="project" value="InterPro"/>
</dbReference>
<keyword evidence="8" id="KW-1185">Reference proteome</keyword>
<evidence type="ECO:0000256" key="1">
    <source>
        <dbReference type="ARBA" id="ARBA00004651"/>
    </source>
</evidence>
<evidence type="ECO:0000256" key="5">
    <source>
        <dbReference type="SAM" id="Phobius"/>
    </source>
</evidence>
<keyword evidence="4 5" id="KW-0472">Membrane</keyword>
<feature type="transmembrane region" description="Helical" evidence="5">
    <location>
        <begin position="81"/>
        <end position="111"/>
    </location>
</feature>
<evidence type="ECO:0000256" key="4">
    <source>
        <dbReference type="ARBA" id="ARBA00023136"/>
    </source>
</evidence>
<accession>A0A941D7G7</accession>
<dbReference type="InterPro" id="IPR005829">
    <property type="entry name" value="Sugar_transporter_CS"/>
</dbReference>
<protein>
    <submittedName>
        <fullName evidence="7">MFS transporter</fullName>
    </submittedName>
</protein>
<dbReference type="SUPFAM" id="SSF103473">
    <property type="entry name" value="MFS general substrate transporter"/>
    <property type="match status" value="1"/>
</dbReference>
<feature type="domain" description="Major facilitator superfamily (MFS) profile" evidence="6">
    <location>
        <begin position="15"/>
        <end position="419"/>
    </location>
</feature>
<feature type="transmembrane region" description="Helical" evidence="5">
    <location>
        <begin position="275"/>
        <end position="298"/>
    </location>
</feature>
<feature type="transmembrane region" description="Helical" evidence="5">
    <location>
        <begin position="18"/>
        <end position="39"/>
    </location>
</feature>
<dbReference type="InterPro" id="IPR011701">
    <property type="entry name" value="MFS"/>
</dbReference>
<dbReference type="GO" id="GO:0005886">
    <property type="term" value="C:plasma membrane"/>
    <property type="evidence" value="ECO:0007669"/>
    <property type="project" value="UniProtKB-SubCell"/>
</dbReference>
<evidence type="ECO:0000256" key="3">
    <source>
        <dbReference type="ARBA" id="ARBA00022989"/>
    </source>
</evidence>
<feature type="transmembrane region" description="Helical" evidence="5">
    <location>
        <begin position="394"/>
        <end position="411"/>
    </location>
</feature>
<evidence type="ECO:0000313" key="8">
    <source>
        <dbReference type="Proteomes" id="UP000677016"/>
    </source>
</evidence>
<evidence type="ECO:0000256" key="2">
    <source>
        <dbReference type="ARBA" id="ARBA00022692"/>
    </source>
</evidence>
<gene>
    <name evidence="7" type="ORF">KC207_06960</name>
</gene>
<evidence type="ECO:0000259" key="6">
    <source>
        <dbReference type="PROSITE" id="PS50850"/>
    </source>
</evidence>
<dbReference type="InterPro" id="IPR053160">
    <property type="entry name" value="MFS_DHA3_Transporter"/>
</dbReference>
<feature type="transmembrane region" description="Helical" evidence="5">
    <location>
        <begin position="237"/>
        <end position="255"/>
    </location>
</feature>